<evidence type="ECO:0000256" key="10">
    <source>
        <dbReference type="SAM" id="MobiDB-lite"/>
    </source>
</evidence>
<dbReference type="Pfam" id="PF03142">
    <property type="entry name" value="Chitin_synth_2"/>
    <property type="match status" value="1"/>
</dbReference>
<feature type="transmembrane region" description="Helical" evidence="11">
    <location>
        <begin position="203"/>
        <end position="221"/>
    </location>
</feature>
<evidence type="ECO:0000256" key="1">
    <source>
        <dbReference type="ARBA" id="ARBA00004651"/>
    </source>
</evidence>
<keyword evidence="14" id="KW-1185">Reference proteome</keyword>
<evidence type="ECO:0000256" key="8">
    <source>
        <dbReference type="ARBA" id="ARBA00023136"/>
    </source>
</evidence>
<dbReference type="GO" id="GO:0030428">
    <property type="term" value="C:cell septum"/>
    <property type="evidence" value="ECO:0007669"/>
    <property type="project" value="TreeGrafter"/>
</dbReference>
<evidence type="ECO:0000313" key="14">
    <source>
        <dbReference type="Proteomes" id="UP000750334"/>
    </source>
</evidence>
<dbReference type="CDD" id="cd04190">
    <property type="entry name" value="Chitin_synth_C"/>
    <property type="match status" value="1"/>
</dbReference>
<dbReference type="GO" id="GO:0004100">
    <property type="term" value="F:chitin synthase activity"/>
    <property type="evidence" value="ECO:0007669"/>
    <property type="project" value="UniProtKB-EC"/>
</dbReference>
<keyword evidence="4" id="KW-0328">Glycosyltransferase</keyword>
<comment type="subcellular location">
    <subcellularLocation>
        <location evidence="1">Cell membrane</location>
        <topology evidence="1">Multi-pass membrane protein</topology>
    </subcellularLocation>
</comment>
<proteinExistence type="predicted"/>
<feature type="region of interest" description="Disordered" evidence="10">
    <location>
        <begin position="1"/>
        <end position="47"/>
    </location>
</feature>
<dbReference type="PANTHER" id="PTHR22914">
    <property type="entry name" value="CHITIN SYNTHASE"/>
    <property type="match status" value="1"/>
</dbReference>
<feature type="transmembrane region" description="Helical" evidence="11">
    <location>
        <begin position="1025"/>
        <end position="1047"/>
    </location>
</feature>
<dbReference type="GO" id="GO:0005886">
    <property type="term" value="C:plasma membrane"/>
    <property type="evidence" value="ECO:0007669"/>
    <property type="project" value="UniProtKB-SubCell"/>
</dbReference>
<dbReference type="InterPro" id="IPR054295">
    <property type="entry name" value="CHS4-like_dom"/>
</dbReference>
<dbReference type="GO" id="GO:0006031">
    <property type="term" value="P:chitin biosynthetic process"/>
    <property type="evidence" value="ECO:0007669"/>
    <property type="project" value="TreeGrafter"/>
</dbReference>
<feature type="domain" description="Chitin synthase 4-like" evidence="12">
    <location>
        <begin position="361"/>
        <end position="438"/>
    </location>
</feature>
<keyword evidence="8 11" id="KW-0472">Membrane</keyword>
<dbReference type="Pfam" id="PF22997">
    <property type="entry name" value="CHS4"/>
    <property type="match status" value="1"/>
</dbReference>
<keyword evidence="9" id="KW-0325">Glycoprotein</keyword>
<reference evidence="13 14" key="1">
    <citation type="submission" date="2020-11" db="EMBL/GenBank/DDBJ databases">
        <title>Kefir isolates.</title>
        <authorList>
            <person name="Marcisauskas S."/>
            <person name="Kim Y."/>
            <person name="Blasche S."/>
        </authorList>
    </citation>
    <scope>NUCLEOTIDE SEQUENCE [LARGE SCALE GENOMIC DNA]</scope>
    <source>
        <strain evidence="13 14">OG2</strain>
    </source>
</reference>
<gene>
    <name evidence="13" type="primary">CHS3_2</name>
    <name evidence="13" type="ORF">C6P45_005393</name>
</gene>
<dbReference type="EC" id="2.4.1.16" evidence="2"/>
<feature type="transmembrane region" description="Helical" evidence="11">
    <location>
        <begin position="1053"/>
        <end position="1072"/>
    </location>
</feature>
<dbReference type="EMBL" id="PUHR01000093">
    <property type="protein sequence ID" value="KAG0667764.1"/>
    <property type="molecule type" value="Genomic_DNA"/>
</dbReference>
<protein>
    <recommendedName>
        <fullName evidence="2">chitin synthase</fullName>
        <ecNumber evidence="2">2.4.1.16</ecNumber>
    </recommendedName>
</protein>
<feature type="transmembrane region" description="Helical" evidence="11">
    <location>
        <begin position="169"/>
        <end position="191"/>
    </location>
</feature>
<comment type="caution">
    <text evidence="13">The sequence shown here is derived from an EMBL/GenBank/DDBJ whole genome shotgun (WGS) entry which is preliminary data.</text>
</comment>
<keyword evidence="6 11" id="KW-0812">Transmembrane</keyword>
<name>A0A9P7BAY8_MAUEX</name>
<evidence type="ECO:0000256" key="2">
    <source>
        <dbReference type="ARBA" id="ARBA00012543"/>
    </source>
</evidence>
<dbReference type="Proteomes" id="UP000750334">
    <property type="component" value="Unassembled WGS sequence"/>
</dbReference>
<evidence type="ECO:0000256" key="6">
    <source>
        <dbReference type="ARBA" id="ARBA00022692"/>
    </source>
</evidence>
<keyword evidence="3" id="KW-1003">Cell membrane</keyword>
<dbReference type="Gene3D" id="3.90.550.10">
    <property type="entry name" value="Spore Coat Polysaccharide Biosynthesis Protein SpsA, Chain A"/>
    <property type="match status" value="1"/>
</dbReference>
<evidence type="ECO:0000256" key="5">
    <source>
        <dbReference type="ARBA" id="ARBA00022679"/>
    </source>
</evidence>
<evidence type="ECO:0000256" key="11">
    <source>
        <dbReference type="SAM" id="Phobius"/>
    </source>
</evidence>
<evidence type="ECO:0000256" key="3">
    <source>
        <dbReference type="ARBA" id="ARBA00022475"/>
    </source>
</evidence>
<organism evidence="13 14">
    <name type="scientific">Maudiozyma exigua</name>
    <name type="common">Yeast</name>
    <name type="synonym">Kazachstania exigua</name>
    <dbReference type="NCBI Taxonomy" id="34358"/>
    <lineage>
        <taxon>Eukaryota</taxon>
        <taxon>Fungi</taxon>
        <taxon>Dikarya</taxon>
        <taxon>Ascomycota</taxon>
        <taxon>Saccharomycotina</taxon>
        <taxon>Saccharomycetes</taxon>
        <taxon>Saccharomycetales</taxon>
        <taxon>Saccharomycetaceae</taxon>
        <taxon>Maudiozyma</taxon>
    </lineage>
</organism>
<feature type="transmembrane region" description="Helical" evidence="11">
    <location>
        <begin position="452"/>
        <end position="475"/>
    </location>
</feature>
<evidence type="ECO:0000256" key="7">
    <source>
        <dbReference type="ARBA" id="ARBA00022989"/>
    </source>
</evidence>
<keyword evidence="7 11" id="KW-1133">Transmembrane helix</keyword>
<accession>A0A9P7BAY8</accession>
<evidence type="ECO:0000256" key="4">
    <source>
        <dbReference type="ARBA" id="ARBA00022676"/>
    </source>
</evidence>
<dbReference type="AlphaFoldDB" id="A0A9P7BAY8"/>
<dbReference type="InterPro" id="IPR004835">
    <property type="entry name" value="Chitin_synth"/>
</dbReference>
<keyword evidence="5" id="KW-0808">Transferase</keyword>
<evidence type="ECO:0000256" key="9">
    <source>
        <dbReference type="ARBA" id="ARBA00023180"/>
    </source>
</evidence>
<dbReference type="OrthoDB" id="370884at2759"/>
<evidence type="ECO:0000313" key="13">
    <source>
        <dbReference type="EMBL" id="KAG0667764.1"/>
    </source>
</evidence>
<dbReference type="PANTHER" id="PTHR22914:SF16">
    <property type="entry name" value="CHITIN SYNTHASE 3"/>
    <property type="match status" value="1"/>
</dbReference>
<sequence>MDEDNYYLNVDEERLINPRGSTNSSHPRRQGSLVRPERNRLDNPSNPNYYYAQKAAEQQNRLSVHPSTTGVNPTIARNNTIRSRRTLSVQRSSSIVEEEYPLRDLRNDPALKDDVKLASQEADVDDNENNYDAGNNNINLNGYVPDLRKDFNKRASMVRNESGKSVSLWNMYCRILTFWIPGPVLALFGMPDKERQMAWRDKIALISIICYLGAIVAYITFGFTRTVCANSGERIENRKMNTGFVTINGKAYLYNGTGTDGSDLHVKGNYVIGPWQDAGKDVTFLFQNVNGNCKNIIVPRDNCSIPNKDNDLAWYFPCKVKNNDGSTKPNFTESEHYTGWGCHTSEDERKAYYELKSAASIFFTWDDIKNSSRNLVVYNGDVLDLDLLNWLESDDVEYPTEFDDLKNSDLQGYDLSLVLSTGHDRKIARCLDEIIKVGEVDSKTVGCLASDVVLYVSLIFIISIVVAKFLVASYFRWFVTRKQGAFEVDNKTMDQYINSIEDWSDNINLQGPVKQVDPSLRPVKKEGGLSALKRKTSRMLQLNDSVIDLESTPTNSIIPAAGAINGYTTMTTQNVWKMNNQSGSANRMQTSANNNGGFQSSSLLWNSMTTSPTPGKSSNVTTLDSTIIHPDIVQQPPVDYMPYDYPLIHTICFVTCYSEDEVGLRTTLDSISTTDYPNSHKLIMIVCDGLIKGSGNDKTTPEIALGMMDDFVTPPEEVEAYSYVAVASGTKRHNMAKIYAGFYKYDDNTVPSEKQQRVPVITIVKCGTPEEQSSAKPGNRGKRDSQIILMSFLQRITFDERMSVLEYQLLKNIWQLTGLMADFYETVLMVDADTKVFPDSLSHMVAEMVKDPTIMGLCGETKIANKADSWVTAIQVFEYYISHHQAKAFESVFGSVTCLPGCFSIYRIKAPKDADGYWVPILANPDIVERYSDNVTDSLHKKNLLLLGEDRYLSSLMLRTFPKRKQVFVPKAACKTIVPDEFKVLLSQRRRWINSTVHNLFELVLIRDLCGTFCFSMQFVIFIELIGTLVLPVAICFTVYVIIFAIVSHPTPILTLVLLALVLGLPGVLVVVTATRWSYLMWMAIYLIALPVWNFVLPSYAYWKFDDFSWGDTRTIAGGNKVKEAEEGEFDHSHIKMKTWREFDREERVMADHEGLDNETSRYM</sequence>
<dbReference type="SUPFAM" id="SSF53448">
    <property type="entry name" value="Nucleotide-diphospho-sugar transferases"/>
    <property type="match status" value="1"/>
</dbReference>
<evidence type="ECO:0000259" key="12">
    <source>
        <dbReference type="Pfam" id="PF22997"/>
    </source>
</evidence>
<feature type="transmembrane region" description="Helical" evidence="11">
    <location>
        <begin position="1079"/>
        <end position="1103"/>
    </location>
</feature>
<dbReference type="InterPro" id="IPR029044">
    <property type="entry name" value="Nucleotide-diphossugar_trans"/>
</dbReference>